<sequence>MDFRLRQATPEDAEAVVLMQTLAHEECYPHLLSADFFERRRATIPERVARRRAFLARDEPRILAFDAENQLVGYADAGPGREDDAPEALELYSIYTLRRTYGTGLGAALVSAAVGSGPAYVWVLENNPRALAFYRKLGFQPDGKRNTLPPEWEALPEFRLVRRAQP</sequence>
<protein>
    <submittedName>
        <fullName evidence="4">GNAT family N-acetyltransferase</fullName>
        <ecNumber evidence="4">2.3.-.-</ecNumber>
    </submittedName>
</protein>
<dbReference type="PANTHER" id="PTHR43877:SF1">
    <property type="entry name" value="ACETYLTRANSFERASE"/>
    <property type="match status" value="1"/>
</dbReference>
<evidence type="ECO:0000313" key="4">
    <source>
        <dbReference type="EMBL" id="MFC4395530.1"/>
    </source>
</evidence>
<dbReference type="PANTHER" id="PTHR43877">
    <property type="entry name" value="AMINOALKYLPHOSPHONATE N-ACETYLTRANSFERASE-RELATED-RELATED"/>
    <property type="match status" value="1"/>
</dbReference>
<dbReference type="SUPFAM" id="SSF55729">
    <property type="entry name" value="Acyl-CoA N-acyltransferases (Nat)"/>
    <property type="match status" value="1"/>
</dbReference>
<dbReference type="Pfam" id="PF00583">
    <property type="entry name" value="Acetyltransf_1"/>
    <property type="match status" value="1"/>
</dbReference>
<keyword evidence="2 4" id="KW-0012">Acyltransferase</keyword>
<evidence type="ECO:0000256" key="2">
    <source>
        <dbReference type="ARBA" id="ARBA00023315"/>
    </source>
</evidence>
<dbReference type="EMBL" id="JBHSDQ010000002">
    <property type="protein sequence ID" value="MFC4395530.1"/>
    <property type="molecule type" value="Genomic_DNA"/>
</dbReference>
<dbReference type="GO" id="GO:0016746">
    <property type="term" value="F:acyltransferase activity"/>
    <property type="evidence" value="ECO:0007669"/>
    <property type="project" value="UniProtKB-KW"/>
</dbReference>
<reference evidence="5" key="1">
    <citation type="journal article" date="2019" name="Int. J. Syst. Evol. Microbiol.">
        <title>The Global Catalogue of Microorganisms (GCM) 10K type strain sequencing project: providing services to taxonomists for standard genome sequencing and annotation.</title>
        <authorList>
            <consortium name="The Broad Institute Genomics Platform"/>
            <consortium name="The Broad Institute Genome Sequencing Center for Infectious Disease"/>
            <person name="Wu L."/>
            <person name="Ma J."/>
        </authorList>
    </citation>
    <scope>NUCLEOTIDE SEQUENCE [LARGE SCALE GENOMIC DNA]</scope>
    <source>
        <strain evidence="5">PJ61</strain>
    </source>
</reference>
<proteinExistence type="predicted"/>
<feature type="domain" description="N-acetyltransferase" evidence="3">
    <location>
        <begin position="3"/>
        <end position="162"/>
    </location>
</feature>
<dbReference type="InterPro" id="IPR016181">
    <property type="entry name" value="Acyl_CoA_acyltransferase"/>
</dbReference>
<comment type="caution">
    <text evidence="4">The sequence shown here is derived from an EMBL/GenBank/DDBJ whole genome shotgun (WGS) entry which is preliminary data.</text>
</comment>
<evidence type="ECO:0000313" key="5">
    <source>
        <dbReference type="Proteomes" id="UP001595778"/>
    </source>
</evidence>
<dbReference type="InterPro" id="IPR050832">
    <property type="entry name" value="Bact_Acetyltransf"/>
</dbReference>
<accession>A0ABV8WIX2</accession>
<dbReference type="Proteomes" id="UP001595778">
    <property type="component" value="Unassembled WGS sequence"/>
</dbReference>
<dbReference type="PROSITE" id="PS51186">
    <property type="entry name" value="GNAT"/>
    <property type="match status" value="1"/>
</dbReference>
<gene>
    <name evidence="4" type="ORF">ACFO0G_05455</name>
</gene>
<keyword evidence="1 4" id="KW-0808">Transferase</keyword>
<name>A0ABV8WIX2_9MICC</name>
<dbReference type="Gene3D" id="3.40.630.30">
    <property type="match status" value="1"/>
</dbReference>
<dbReference type="EC" id="2.3.-.-" evidence="4"/>
<dbReference type="RefSeq" id="WP_376976693.1">
    <property type="nucleotide sequence ID" value="NZ_JBHSDQ010000002.1"/>
</dbReference>
<organism evidence="4 5">
    <name type="scientific">Arthrobacter sedimenti</name>
    <dbReference type="NCBI Taxonomy" id="2694931"/>
    <lineage>
        <taxon>Bacteria</taxon>
        <taxon>Bacillati</taxon>
        <taxon>Actinomycetota</taxon>
        <taxon>Actinomycetes</taxon>
        <taxon>Micrococcales</taxon>
        <taxon>Micrococcaceae</taxon>
        <taxon>Arthrobacter</taxon>
    </lineage>
</organism>
<evidence type="ECO:0000259" key="3">
    <source>
        <dbReference type="PROSITE" id="PS51186"/>
    </source>
</evidence>
<dbReference type="InterPro" id="IPR000182">
    <property type="entry name" value="GNAT_dom"/>
</dbReference>
<evidence type="ECO:0000256" key="1">
    <source>
        <dbReference type="ARBA" id="ARBA00022679"/>
    </source>
</evidence>
<keyword evidence="5" id="KW-1185">Reference proteome</keyword>